<gene>
    <name evidence="1" type="ORF">FDQ92_03920</name>
</gene>
<organism evidence="1 2">
    <name type="scientific">Desulfoglaeba alkanexedens ALDC</name>
    <dbReference type="NCBI Taxonomy" id="980445"/>
    <lineage>
        <taxon>Bacteria</taxon>
        <taxon>Pseudomonadati</taxon>
        <taxon>Thermodesulfobacteriota</taxon>
        <taxon>Syntrophobacteria</taxon>
        <taxon>Syntrophobacterales</taxon>
        <taxon>Syntrophobacteraceae</taxon>
        <taxon>Desulfoglaeba</taxon>
    </lineage>
</organism>
<evidence type="ECO:0000313" key="1">
    <source>
        <dbReference type="EMBL" id="QCQ21400.1"/>
    </source>
</evidence>
<dbReference type="AlphaFoldDB" id="A0A4P8L0Y4"/>
<name>A0A4P8L0Y4_9BACT</name>
<evidence type="ECO:0008006" key="3">
    <source>
        <dbReference type="Google" id="ProtNLM"/>
    </source>
</evidence>
<keyword evidence="2" id="KW-1185">Reference proteome</keyword>
<protein>
    <recommendedName>
        <fullName evidence="3">HEPN domain-containing protein</fullName>
    </recommendedName>
</protein>
<dbReference type="KEGG" id="dax:FDQ92_03920"/>
<accession>A0A4P8L0Y4</accession>
<proteinExistence type="predicted"/>
<dbReference type="RefSeq" id="WP_137423371.1">
    <property type="nucleotide sequence ID" value="NZ_CP040098.1"/>
</dbReference>
<evidence type="ECO:0000313" key="2">
    <source>
        <dbReference type="Proteomes" id="UP000298602"/>
    </source>
</evidence>
<sequence>MGTKTVNRDDFRAAARRWYRDGCHLLQDDRYPGASHAFGLAAECALKHSMERLPGAQRELPRRHLPELLNDARLWLSGRRHRGLTQLLGWRDYMHGWQMDNRYWADDCFDAQGCRLFRDHARRTLQAAGVEVAT</sequence>
<dbReference type="OrthoDB" id="7305014at2"/>
<dbReference type="Proteomes" id="UP000298602">
    <property type="component" value="Chromosome"/>
</dbReference>
<reference evidence="1 2" key="2">
    <citation type="submission" date="2019-05" db="EMBL/GenBank/DDBJ databases">
        <authorList>
            <person name="Suflita J.M."/>
            <person name="Marks C.R."/>
        </authorList>
    </citation>
    <scope>NUCLEOTIDE SEQUENCE [LARGE SCALE GENOMIC DNA]</scope>
    <source>
        <strain evidence="1 2">ALDC</strain>
    </source>
</reference>
<reference evidence="1 2" key="1">
    <citation type="submission" date="2019-05" db="EMBL/GenBank/DDBJ databases">
        <title>The Complete Genome Sequence of the n-alkane-degrading Desulfoglaeba alkanexedens ALDC reveals multiple alkylsuccinate synthase gene clusters.</title>
        <authorList>
            <person name="Callaghan A.V."/>
            <person name="Davidova I.A."/>
            <person name="Duncan K.E."/>
            <person name="Morris B."/>
            <person name="McInerney M.J."/>
        </authorList>
    </citation>
    <scope>NUCLEOTIDE SEQUENCE [LARGE SCALE GENOMIC DNA]</scope>
    <source>
        <strain evidence="1 2">ALDC</strain>
    </source>
</reference>
<dbReference type="EMBL" id="CP040098">
    <property type="protein sequence ID" value="QCQ21400.1"/>
    <property type="molecule type" value="Genomic_DNA"/>
</dbReference>